<proteinExistence type="predicted"/>
<gene>
    <name evidence="2" type="ORF">FA740_09815</name>
</gene>
<accession>A0A4U0QR94</accession>
<dbReference type="Pfam" id="PF13454">
    <property type="entry name" value="NAD_binding_9"/>
    <property type="match status" value="1"/>
</dbReference>
<dbReference type="InterPro" id="IPR052189">
    <property type="entry name" value="L-asp_N-monooxygenase_NS-form"/>
</dbReference>
<dbReference type="InterPro" id="IPR038732">
    <property type="entry name" value="HpyO/CreE_NAD-binding"/>
</dbReference>
<dbReference type="InterPro" id="IPR036188">
    <property type="entry name" value="FAD/NAD-bd_sf"/>
</dbReference>
<dbReference type="AlphaFoldDB" id="A0A4U0QR94"/>
<dbReference type="SUPFAM" id="SSF51905">
    <property type="entry name" value="FAD/NAD(P)-binding domain"/>
    <property type="match status" value="1"/>
</dbReference>
<name>A0A4U0QR94_9RHOB</name>
<protein>
    <submittedName>
        <fullName evidence="2">FAD-NAD(P)-binding protein</fullName>
    </submittedName>
</protein>
<dbReference type="Gene3D" id="3.50.50.60">
    <property type="entry name" value="FAD/NAD(P)-binding domain"/>
    <property type="match status" value="1"/>
</dbReference>
<comment type="caution">
    <text evidence="2">The sequence shown here is derived from an EMBL/GenBank/DDBJ whole genome shotgun (WGS) entry which is preliminary data.</text>
</comment>
<dbReference type="EMBL" id="SUNH01000012">
    <property type="protein sequence ID" value="TJZ84457.1"/>
    <property type="molecule type" value="Genomic_DNA"/>
</dbReference>
<dbReference type="PANTHER" id="PTHR40254">
    <property type="entry name" value="BLR0577 PROTEIN"/>
    <property type="match status" value="1"/>
</dbReference>
<keyword evidence="3" id="KW-1185">Reference proteome</keyword>
<evidence type="ECO:0000313" key="2">
    <source>
        <dbReference type="EMBL" id="TJZ84457.1"/>
    </source>
</evidence>
<dbReference type="PANTHER" id="PTHR40254:SF1">
    <property type="entry name" value="BLR0577 PROTEIN"/>
    <property type="match status" value="1"/>
</dbReference>
<feature type="domain" description="FAD-dependent urate hydroxylase HpyO/Asp monooxygenase CreE-like FAD/NAD(P)-binding" evidence="1">
    <location>
        <begin position="11"/>
        <end position="170"/>
    </location>
</feature>
<evidence type="ECO:0000259" key="1">
    <source>
        <dbReference type="Pfam" id="PF13454"/>
    </source>
</evidence>
<reference evidence="2 3" key="1">
    <citation type="submission" date="2019-04" db="EMBL/GenBank/DDBJ databases">
        <authorList>
            <person name="Li J."/>
        </authorList>
    </citation>
    <scope>NUCLEOTIDE SEQUENCE [LARGE SCALE GENOMIC DNA]</scope>
    <source>
        <strain evidence="2 3">CCTCC AB2016182</strain>
    </source>
</reference>
<organism evidence="2 3">
    <name type="scientific">Paracoccus hibiscisoli</name>
    <dbReference type="NCBI Taxonomy" id="2023261"/>
    <lineage>
        <taxon>Bacteria</taxon>
        <taxon>Pseudomonadati</taxon>
        <taxon>Pseudomonadota</taxon>
        <taxon>Alphaproteobacteria</taxon>
        <taxon>Rhodobacterales</taxon>
        <taxon>Paracoccaceae</taxon>
        <taxon>Paracoccus</taxon>
    </lineage>
</organism>
<sequence>MPTPITPRRIAIIGTGPTGIYTLSHLLGMGQPLAVTLLERGPQAGIGMPYSSEAASRAMLANIASIEIPPVVVPYLDWLRARSDAELGRYGLGRGDLDDRLFTPRLLLGEYYRDQLLILVRDAQAAGHVITIREGTEVQDIAPTPAGLMLATDAGVVGPFDRAVLATGHQFPDADEATRSYFPSPWSGLIEARVPACRVGVMGTSLSAIDAAMAVATQHGRFRRDGDDLVFDRDPQAEALRIVLMSRTGILPEADFYCPIPYQPLAVATGPALAACLSAPAPLDAAFDLIRAEIMQADPAFALRVGLGGLDADSFADSYFAARAEADPFRWARRNLAEVERNRADRVTVAWRYALLRLHEAVEEIVAELSDDDRARFDAGLKKVFVDNYAAVPPESIRRLLALRDAGILSLLTLGEDYDLTREGPDTVIDHPEGRDRFAVFIDARGQKALTSEDLPFPSLRGALLDQDQEIPEVAQDYSLLNAGDFTGRLCLAAIPYLMHDRPFVQGITACADIAQAIAGGMATGRRRRLVS</sequence>
<dbReference type="OrthoDB" id="6309046at2"/>
<dbReference type="Proteomes" id="UP000306223">
    <property type="component" value="Unassembled WGS sequence"/>
</dbReference>
<evidence type="ECO:0000313" key="3">
    <source>
        <dbReference type="Proteomes" id="UP000306223"/>
    </source>
</evidence>